<dbReference type="Proteomes" id="UP000654075">
    <property type="component" value="Unassembled WGS sequence"/>
</dbReference>
<keyword evidence="3 5" id="KW-0378">Hydrolase</keyword>
<dbReference type="PROSITE" id="PS01032">
    <property type="entry name" value="PPM_1"/>
    <property type="match status" value="1"/>
</dbReference>
<evidence type="ECO:0000313" key="9">
    <source>
        <dbReference type="Proteomes" id="UP000654075"/>
    </source>
</evidence>
<name>A0A813FTJ9_POLGL</name>
<evidence type="ECO:0000256" key="3">
    <source>
        <dbReference type="ARBA" id="ARBA00022801"/>
    </source>
</evidence>
<dbReference type="InterPro" id="IPR000222">
    <property type="entry name" value="PP2C_BS"/>
</dbReference>
<dbReference type="GO" id="GO:0046872">
    <property type="term" value="F:metal ion binding"/>
    <property type="evidence" value="ECO:0007669"/>
    <property type="project" value="UniProtKB-KW"/>
</dbReference>
<comment type="subcellular location">
    <subcellularLocation>
        <location evidence="1">Membrane</location>
        <topology evidence="1">Peripheral membrane protein</topology>
    </subcellularLocation>
</comment>
<dbReference type="InterPro" id="IPR015655">
    <property type="entry name" value="PP2C"/>
</dbReference>
<comment type="caution">
    <text evidence="8">The sequence shown here is derived from an EMBL/GenBank/DDBJ whole genome shotgun (WGS) entry which is preliminary data.</text>
</comment>
<feature type="non-terminal residue" evidence="8">
    <location>
        <position position="1"/>
    </location>
</feature>
<feature type="domain" description="PPM-type phosphatase" evidence="7">
    <location>
        <begin position="262"/>
        <end position="536"/>
    </location>
</feature>
<sequence>VSCDPTSPLGGLQGLVSPVRRCSSRTSQQGQAQQNQHVHRLGAAEHVHRLGAASEKQQRRNSNSEQARPTELGATNIDDSLTELLASLQRQSRPSSYGGMGSAAYRPSSGSAPEAAVLQAALLPQSGPPSRERNSRQVPPRVPLGSSLCSNTSPGAAAAGSNPVPTTSNNSNRSRPPSGSRNGQQRWPATPSGVSAGEDFGRPTTPGRNGGNGYHASAAHGARSPAGVKDSELVSPHRPKAQVVQMPVPWGCSRPGGKTAVFTSLASDPNVEFRPYMEDGYKVVDPLLHCGSRGVEDNWGLFAVYDGHGGREEVNYVEAKLHDLVLSELQSFQGRPGEALISSFKKIDSQLGMLGAWNSGCTCTVVLVHRQGHAATIHVANVGDSRAVLVSSTAGQYSARRVSTDHRACDPEEAERVVADGGIVRHGRVGGQLSVSRSLGDHHLKASGVSCIPDICNCSLVGDSEVLVIASDGLWDALSDNDAGEILHGVLQQAIGKGGGEQAIASFLRDNSARILVECAKQRGSRDNILALVVFF</sequence>
<evidence type="ECO:0000256" key="6">
    <source>
        <dbReference type="SAM" id="MobiDB-lite"/>
    </source>
</evidence>
<evidence type="ECO:0000259" key="7">
    <source>
        <dbReference type="PROSITE" id="PS51746"/>
    </source>
</evidence>
<dbReference type="Pfam" id="PF00481">
    <property type="entry name" value="PP2C"/>
    <property type="match status" value="1"/>
</dbReference>
<gene>
    <name evidence="8" type="ORF">PGLA1383_LOCUS31476</name>
</gene>
<dbReference type="GO" id="GO:0004722">
    <property type="term" value="F:protein serine/threonine phosphatase activity"/>
    <property type="evidence" value="ECO:0007669"/>
    <property type="project" value="InterPro"/>
</dbReference>
<feature type="compositionally biased region" description="Low complexity" evidence="6">
    <location>
        <begin position="160"/>
        <end position="183"/>
    </location>
</feature>
<protein>
    <recommendedName>
        <fullName evidence="7">PPM-type phosphatase domain-containing protein</fullName>
    </recommendedName>
</protein>
<dbReference type="Gene3D" id="3.60.40.10">
    <property type="entry name" value="PPM-type phosphatase domain"/>
    <property type="match status" value="1"/>
</dbReference>
<proteinExistence type="inferred from homology"/>
<keyword evidence="9" id="KW-1185">Reference proteome</keyword>
<comment type="similarity">
    <text evidence="5">Belongs to the PP2C family.</text>
</comment>
<reference evidence="8" key="1">
    <citation type="submission" date="2021-02" db="EMBL/GenBank/DDBJ databases">
        <authorList>
            <person name="Dougan E. K."/>
            <person name="Rhodes N."/>
            <person name="Thang M."/>
            <person name="Chan C."/>
        </authorList>
    </citation>
    <scope>NUCLEOTIDE SEQUENCE</scope>
</reference>
<keyword evidence="4 5" id="KW-0904">Protein phosphatase</keyword>
<dbReference type="EMBL" id="CAJNNV010025300">
    <property type="protein sequence ID" value="CAE8613727.1"/>
    <property type="molecule type" value="Genomic_DNA"/>
</dbReference>
<dbReference type="PROSITE" id="PS51746">
    <property type="entry name" value="PPM_2"/>
    <property type="match status" value="1"/>
</dbReference>
<dbReference type="SUPFAM" id="SSF81606">
    <property type="entry name" value="PP2C-like"/>
    <property type="match status" value="1"/>
</dbReference>
<keyword evidence="2" id="KW-0479">Metal-binding</keyword>
<dbReference type="OrthoDB" id="10264738at2759"/>
<evidence type="ECO:0000256" key="2">
    <source>
        <dbReference type="ARBA" id="ARBA00022723"/>
    </source>
</evidence>
<evidence type="ECO:0000256" key="4">
    <source>
        <dbReference type="ARBA" id="ARBA00022912"/>
    </source>
</evidence>
<evidence type="ECO:0000313" key="8">
    <source>
        <dbReference type="EMBL" id="CAE8613727.1"/>
    </source>
</evidence>
<feature type="region of interest" description="Disordered" evidence="6">
    <location>
        <begin position="51"/>
        <end position="77"/>
    </location>
</feature>
<feature type="region of interest" description="Disordered" evidence="6">
    <location>
        <begin position="125"/>
        <end position="240"/>
    </location>
</feature>
<dbReference type="GO" id="GO:0016020">
    <property type="term" value="C:membrane"/>
    <property type="evidence" value="ECO:0007669"/>
    <property type="project" value="UniProtKB-SubCell"/>
</dbReference>
<dbReference type="OMA" id="FGTWRID"/>
<dbReference type="PANTHER" id="PTHR47992">
    <property type="entry name" value="PROTEIN PHOSPHATASE"/>
    <property type="match status" value="1"/>
</dbReference>
<organism evidence="8 9">
    <name type="scientific">Polarella glacialis</name>
    <name type="common">Dinoflagellate</name>
    <dbReference type="NCBI Taxonomy" id="89957"/>
    <lineage>
        <taxon>Eukaryota</taxon>
        <taxon>Sar</taxon>
        <taxon>Alveolata</taxon>
        <taxon>Dinophyceae</taxon>
        <taxon>Suessiales</taxon>
        <taxon>Suessiaceae</taxon>
        <taxon>Polarella</taxon>
    </lineage>
</organism>
<feature type="region of interest" description="Disordered" evidence="6">
    <location>
        <begin position="91"/>
        <end position="111"/>
    </location>
</feature>
<accession>A0A813FTJ9</accession>
<dbReference type="AlphaFoldDB" id="A0A813FTJ9"/>
<dbReference type="InterPro" id="IPR001932">
    <property type="entry name" value="PPM-type_phosphatase-like_dom"/>
</dbReference>
<dbReference type="SMART" id="SM00332">
    <property type="entry name" value="PP2Cc"/>
    <property type="match status" value="1"/>
</dbReference>
<evidence type="ECO:0000256" key="5">
    <source>
        <dbReference type="RuleBase" id="RU003465"/>
    </source>
</evidence>
<dbReference type="InterPro" id="IPR036457">
    <property type="entry name" value="PPM-type-like_dom_sf"/>
</dbReference>
<dbReference type="CDD" id="cd00143">
    <property type="entry name" value="PP2Cc"/>
    <property type="match status" value="1"/>
</dbReference>
<evidence type="ECO:0000256" key="1">
    <source>
        <dbReference type="ARBA" id="ARBA00004170"/>
    </source>
</evidence>